<proteinExistence type="predicted"/>
<feature type="compositionally biased region" description="Basic and acidic residues" evidence="3">
    <location>
        <begin position="79"/>
        <end position="95"/>
    </location>
</feature>
<feature type="compositionally biased region" description="Basic residues" evidence="3">
    <location>
        <begin position="148"/>
        <end position="158"/>
    </location>
</feature>
<feature type="region of interest" description="Disordered" evidence="3">
    <location>
        <begin position="381"/>
        <end position="411"/>
    </location>
</feature>
<dbReference type="InterPro" id="IPR032552">
    <property type="entry name" value="RSB_motif"/>
</dbReference>
<feature type="compositionally biased region" description="Basic and acidic residues" evidence="3">
    <location>
        <begin position="110"/>
        <end position="121"/>
    </location>
</feature>
<dbReference type="EMBL" id="LJIG01022749">
    <property type="protein sequence ID" value="KRT78919.1"/>
    <property type="molecule type" value="Genomic_DNA"/>
</dbReference>
<accession>A0A0T6AWE5</accession>
<dbReference type="InterPro" id="IPR012677">
    <property type="entry name" value="Nucleotide-bd_a/b_plait_sf"/>
</dbReference>
<feature type="compositionally biased region" description="Low complexity" evidence="3">
    <location>
        <begin position="278"/>
        <end position="287"/>
    </location>
</feature>
<organism evidence="5 6">
    <name type="scientific">Oryctes borbonicus</name>
    <dbReference type="NCBI Taxonomy" id="1629725"/>
    <lineage>
        <taxon>Eukaryota</taxon>
        <taxon>Metazoa</taxon>
        <taxon>Ecdysozoa</taxon>
        <taxon>Arthropoda</taxon>
        <taxon>Hexapoda</taxon>
        <taxon>Insecta</taxon>
        <taxon>Pterygota</taxon>
        <taxon>Neoptera</taxon>
        <taxon>Endopterygota</taxon>
        <taxon>Coleoptera</taxon>
        <taxon>Polyphaga</taxon>
        <taxon>Scarabaeiformia</taxon>
        <taxon>Scarabaeidae</taxon>
        <taxon>Dynastinae</taxon>
        <taxon>Oryctes</taxon>
    </lineage>
</organism>
<feature type="compositionally biased region" description="Basic and acidic residues" evidence="3">
    <location>
        <begin position="131"/>
        <end position="147"/>
    </location>
</feature>
<dbReference type="Gene3D" id="3.30.70.330">
    <property type="match status" value="1"/>
</dbReference>
<dbReference type="GO" id="GO:0071011">
    <property type="term" value="C:precatalytic spliceosome"/>
    <property type="evidence" value="ECO:0007669"/>
    <property type="project" value="TreeGrafter"/>
</dbReference>
<dbReference type="InterPro" id="IPR052793">
    <property type="entry name" value="EJC-associated_protein"/>
</dbReference>
<dbReference type="PANTHER" id="PTHR46589">
    <property type="entry name" value="APOPTOTIC CHROMATIN CONDENSATION INDUCER IN THE NUCLEUS"/>
    <property type="match status" value="1"/>
</dbReference>
<feature type="region of interest" description="Disordered" evidence="3">
    <location>
        <begin position="501"/>
        <end position="522"/>
    </location>
</feature>
<feature type="compositionally biased region" description="Basic and acidic residues" evidence="3">
    <location>
        <begin position="401"/>
        <end position="411"/>
    </location>
</feature>
<reference evidence="5 6" key="1">
    <citation type="submission" date="2015-09" db="EMBL/GenBank/DDBJ databases">
        <title>Draft genome of the scarab beetle Oryctes borbonicus.</title>
        <authorList>
            <person name="Meyer J.M."/>
            <person name="Markov G.V."/>
            <person name="Baskaran P."/>
            <person name="Herrmann M."/>
            <person name="Sommer R.J."/>
            <person name="Roedelsperger C."/>
        </authorList>
    </citation>
    <scope>NUCLEOTIDE SEQUENCE [LARGE SCALE GENOMIC DNA]</scope>
    <source>
        <strain evidence="5">OB123</strain>
        <tissue evidence="5">Whole animal</tissue>
    </source>
</reference>
<dbReference type="CDD" id="cd12432">
    <property type="entry name" value="RRM_ACINU"/>
    <property type="match status" value="1"/>
</dbReference>
<keyword evidence="6" id="KW-1185">Reference proteome</keyword>
<feature type="compositionally biased region" description="Basic and acidic residues" evidence="3">
    <location>
        <begin position="501"/>
        <end position="515"/>
    </location>
</feature>
<gene>
    <name evidence="5" type="ORF">AMK59_8602</name>
</gene>
<feature type="compositionally biased region" description="Polar residues" evidence="3">
    <location>
        <begin position="342"/>
        <end position="354"/>
    </location>
</feature>
<evidence type="ECO:0000256" key="1">
    <source>
        <dbReference type="ARBA" id="ARBA00022884"/>
    </source>
</evidence>
<comment type="caution">
    <text evidence="5">The sequence shown here is derived from an EMBL/GenBank/DDBJ whole genome shotgun (WGS) entry which is preliminary data.</text>
</comment>
<dbReference type="GO" id="GO:0061574">
    <property type="term" value="C:ASAP complex"/>
    <property type="evidence" value="ECO:0007669"/>
    <property type="project" value="TreeGrafter"/>
</dbReference>
<dbReference type="InterPro" id="IPR035979">
    <property type="entry name" value="RBD_domain_sf"/>
</dbReference>
<dbReference type="InterPro" id="IPR034257">
    <property type="entry name" value="Acinus_RRM"/>
</dbReference>
<feature type="compositionally biased region" description="Basic and acidic residues" evidence="3">
    <location>
        <begin position="209"/>
        <end position="254"/>
    </location>
</feature>
<dbReference type="InterPro" id="IPR000504">
    <property type="entry name" value="RRM_dom"/>
</dbReference>
<name>A0A0T6AWE5_9SCAR</name>
<dbReference type="GO" id="GO:0008380">
    <property type="term" value="P:RNA splicing"/>
    <property type="evidence" value="ECO:0007669"/>
    <property type="project" value="TreeGrafter"/>
</dbReference>
<feature type="compositionally biased region" description="Polar residues" evidence="3">
    <location>
        <begin position="56"/>
        <end position="77"/>
    </location>
</feature>
<feature type="region of interest" description="Disordered" evidence="3">
    <location>
        <begin position="774"/>
        <end position="802"/>
    </location>
</feature>
<feature type="compositionally biased region" description="Basic residues" evidence="3">
    <location>
        <begin position="26"/>
        <end position="36"/>
    </location>
</feature>
<sequence length="802" mass="91947">MRRKSTRTSGKLSPEKGKQTDSPVAKSRRTTRRRRKSTSESEHSEDEPEIKHTTEQEGTSNLTNPTRTSLDTETNAGTIEKKLLENKEEPMEKHEKKIKLKRNRSSGTHDGIDTNTEDKYSSRRTRRRGSPKMEDKSHREDDGDDRKGKGKSKGKTKSTKIEKSQPPNEFETHNESDISTNAQVTPQSPQIVNTNLMVDNEVDVAENAEENKSSETDRNEEDRTGDTDTKGKKSITHDEHESTEIEENNIRDDRIENDEIAENKTAELDESQNKKESNCLNSSESNETAVSAVENSENTGVDKSATNDAETTNEIVQIESSQPETDDGKIKSDEDFAGFAKNDQSTSKDASQFTEEPMDISMDVTFSLKTEDSSINITEAEETIDNNETQHIPNECAPSEDDNRSKTPEKLPEKVTYGRKITVRRATGSKSEGPREKGWGTSSIYLDMVTHVNIDTEMIQNIYSNVQFLDESEVKLDIDTKARRRSLTDIKDRKRLERNISNESEGRKYDTQTDEKEPEEDNANIIAINRKISIVDDSASKLKPPPSPAKNPTSSVLFITNLVRPFTLKQLKELLERTGKIKENCFWTDRIKSKCYVQYENVLDAEATRNALHGVHWPIGNGKKLVIDYGTEDDLENAKNPPATPPIPEPTMKIEKENEEPIKKQEEEEKVREKLKEKRRNEHVREWDVGKTELHRGRSHSRTRDRSDKRKHSRHSPSPFEDYIARKQKKADDQVPQKMMDDLFQKTKTTPSIYWQPLSPEEIATKQQQRLERMAEHKRRLEESTRNRAEFGRGAPYRRRYD</sequence>
<feature type="compositionally biased region" description="Polar residues" evidence="3">
    <location>
        <begin position="177"/>
        <end position="197"/>
    </location>
</feature>
<dbReference type="Pfam" id="PF00076">
    <property type="entry name" value="RRM_1"/>
    <property type="match status" value="1"/>
</dbReference>
<dbReference type="PROSITE" id="PS50102">
    <property type="entry name" value="RRM"/>
    <property type="match status" value="1"/>
</dbReference>
<keyword evidence="1 2" id="KW-0694">RNA-binding</keyword>
<dbReference type="AlphaFoldDB" id="A0A0T6AWE5"/>
<feature type="domain" description="RRM" evidence="4">
    <location>
        <begin position="555"/>
        <end position="632"/>
    </location>
</feature>
<dbReference type="GO" id="GO:0003723">
    <property type="term" value="F:RNA binding"/>
    <property type="evidence" value="ECO:0007669"/>
    <property type="project" value="UniProtKB-UniRule"/>
</dbReference>
<dbReference type="Pfam" id="PF16294">
    <property type="entry name" value="RSB_motif"/>
    <property type="match status" value="1"/>
</dbReference>
<feature type="region of interest" description="Disordered" evidence="3">
    <location>
        <begin position="633"/>
        <end position="736"/>
    </location>
</feature>
<protein>
    <submittedName>
        <fullName evidence="5">RNA binding protein</fullName>
    </submittedName>
</protein>
<evidence type="ECO:0000313" key="6">
    <source>
        <dbReference type="Proteomes" id="UP000051574"/>
    </source>
</evidence>
<evidence type="ECO:0000313" key="5">
    <source>
        <dbReference type="EMBL" id="KRT78919.1"/>
    </source>
</evidence>
<feature type="compositionally biased region" description="Basic and acidic residues" evidence="3">
    <location>
        <begin position="261"/>
        <end position="277"/>
    </location>
</feature>
<dbReference type="SUPFAM" id="SSF54928">
    <property type="entry name" value="RNA-binding domain, RBD"/>
    <property type="match status" value="1"/>
</dbReference>
<evidence type="ECO:0000256" key="2">
    <source>
        <dbReference type="PROSITE-ProRule" id="PRU00176"/>
    </source>
</evidence>
<dbReference type="OrthoDB" id="5348404at2759"/>
<dbReference type="SMART" id="SM00360">
    <property type="entry name" value="RRM"/>
    <property type="match status" value="1"/>
</dbReference>
<dbReference type="PANTHER" id="PTHR46589:SF1">
    <property type="entry name" value="APOPTOTIC CHROMATIN CONDENSATION INDUCER IN THE NUCLEUS"/>
    <property type="match status" value="1"/>
</dbReference>
<dbReference type="Proteomes" id="UP000051574">
    <property type="component" value="Unassembled WGS sequence"/>
</dbReference>
<feature type="compositionally biased region" description="Basic and acidic residues" evidence="3">
    <location>
        <begin position="652"/>
        <end position="708"/>
    </location>
</feature>
<feature type="region of interest" description="Disordered" evidence="3">
    <location>
        <begin position="1"/>
        <end position="359"/>
    </location>
</feature>
<feature type="compositionally biased region" description="Basic and acidic residues" evidence="3">
    <location>
        <begin position="774"/>
        <end position="791"/>
    </location>
</feature>
<feature type="compositionally biased region" description="Polar residues" evidence="3">
    <location>
        <begin position="293"/>
        <end position="323"/>
    </location>
</feature>
<evidence type="ECO:0000259" key="4">
    <source>
        <dbReference type="PROSITE" id="PS50102"/>
    </source>
</evidence>
<evidence type="ECO:0000256" key="3">
    <source>
        <dbReference type="SAM" id="MobiDB-lite"/>
    </source>
</evidence>